<proteinExistence type="predicted"/>
<evidence type="ECO:0000256" key="1">
    <source>
        <dbReference type="SAM" id="MobiDB-lite"/>
    </source>
</evidence>
<feature type="transmembrane region" description="Helical" evidence="2">
    <location>
        <begin position="400"/>
        <end position="418"/>
    </location>
</feature>
<feature type="transmembrane region" description="Helical" evidence="2">
    <location>
        <begin position="107"/>
        <end position="127"/>
    </location>
</feature>
<keyword evidence="2" id="KW-0812">Transmembrane</keyword>
<evidence type="ECO:0000313" key="4">
    <source>
        <dbReference type="Proteomes" id="UP001595990"/>
    </source>
</evidence>
<comment type="caution">
    <text evidence="3">The sequence shown here is derived from an EMBL/GenBank/DDBJ whole genome shotgun (WGS) entry which is preliminary data.</text>
</comment>
<gene>
    <name evidence="3" type="ORF">ACFPEN_01795</name>
</gene>
<evidence type="ECO:0000256" key="2">
    <source>
        <dbReference type="SAM" id="Phobius"/>
    </source>
</evidence>
<dbReference type="EMBL" id="JBHSFS010000001">
    <property type="protein sequence ID" value="MFC4511660.1"/>
    <property type="molecule type" value="Genomic_DNA"/>
</dbReference>
<feature type="transmembrane region" description="Helical" evidence="2">
    <location>
        <begin position="156"/>
        <end position="174"/>
    </location>
</feature>
<keyword evidence="4" id="KW-1185">Reference proteome</keyword>
<keyword evidence="2" id="KW-1133">Transmembrane helix</keyword>
<feature type="transmembrane region" description="Helical" evidence="2">
    <location>
        <begin position="373"/>
        <end position="393"/>
    </location>
</feature>
<evidence type="ECO:0008006" key="5">
    <source>
        <dbReference type="Google" id="ProtNLM"/>
    </source>
</evidence>
<keyword evidence="2" id="KW-0472">Membrane</keyword>
<organism evidence="3 4">
    <name type="scientific">Streptomyces ehimensis</name>
    <dbReference type="NCBI Taxonomy" id="68195"/>
    <lineage>
        <taxon>Bacteria</taxon>
        <taxon>Bacillati</taxon>
        <taxon>Actinomycetota</taxon>
        <taxon>Actinomycetes</taxon>
        <taxon>Kitasatosporales</taxon>
        <taxon>Streptomycetaceae</taxon>
        <taxon>Streptomyces</taxon>
    </lineage>
</organism>
<evidence type="ECO:0000313" key="3">
    <source>
        <dbReference type="EMBL" id="MFC4511660.1"/>
    </source>
</evidence>
<reference evidence="4" key="1">
    <citation type="journal article" date="2019" name="Int. J. Syst. Evol. Microbiol.">
        <title>The Global Catalogue of Microorganisms (GCM) 10K type strain sequencing project: providing services to taxonomists for standard genome sequencing and annotation.</title>
        <authorList>
            <consortium name="The Broad Institute Genomics Platform"/>
            <consortium name="The Broad Institute Genome Sequencing Center for Infectious Disease"/>
            <person name="Wu L."/>
            <person name="Ma J."/>
        </authorList>
    </citation>
    <scope>NUCLEOTIDE SEQUENCE [LARGE SCALE GENOMIC DNA]</scope>
    <source>
        <strain evidence="4">CECT 8064</strain>
    </source>
</reference>
<name>A0ABV9BCD0_9ACTN</name>
<accession>A0ABV9BCD0</accession>
<protein>
    <recommendedName>
        <fullName evidence="5">Integral membrane protein</fullName>
    </recommendedName>
</protein>
<feature type="transmembrane region" description="Helical" evidence="2">
    <location>
        <begin position="186"/>
        <end position="203"/>
    </location>
</feature>
<feature type="transmembrane region" description="Helical" evidence="2">
    <location>
        <begin position="134"/>
        <end position="150"/>
    </location>
</feature>
<feature type="transmembrane region" description="Helical" evidence="2">
    <location>
        <begin position="302"/>
        <end position="321"/>
    </location>
</feature>
<feature type="compositionally biased region" description="Acidic residues" evidence="1">
    <location>
        <begin position="1"/>
        <end position="12"/>
    </location>
</feature>
<sequence>MASDEGGGDAVEEGMATTDRRAAGPASATTDQDATPHHDVRLAAVAVAFAVLQLCYAVAHMDLGWDESVYLSQVDPRNPAAFFSAPRSRGISFLVAPIVSLTPSVPVLRVALVLLSSLALFAAFRVWEPLLGRGRVALAALLFTGLWITVLSGPEVMPNLWLALAAVAAVGWFLRARRDAPGRRRALTGLAVTLAAAALLRAPDAVWLALPLPAACAGARAWRTPATAAAVLGGLAAGGAQWAAEAYERFGGIGRRLALSSDTEGGMGAHLGAGLRASYRALNGPQLCRPCRIAGPSIAHSLWWLLLPALIAAACALALRARRQEPQGPREPRRSREPEEAAVTLLPVACALALAAPYLLLLDYAAPRFLLPVYALLAFPVAGLAAHAVRAAGAAAGRRGRFAVVALLGAVLAAHLAVQLEELRVNTADARDTTVRYRRAANELGRLGVIAPCLVIGPRAQPIAYEAGCVSAQTAGNNRSHTTDDILRAAARIPTALLYDPSHPYLPPYARGWHSHPLPGTDWFAYVP</sequence>
<dbReference type="Proteomes" id="UP001595990">
    <property type="component" value="Unassembled WGS sequence"/>
</dbReference>
<feature type="transmembrane region" description="Helical" evidence="2">
    <location>
        <begin position="342"/>
        <end position="361"/>
    </location>
</feature>
<feature type="transmembrane region" description="Helical" evidence="2">
    <location>
        <begin position="42"/>
        <end position="59"/>
    </location>
</feature>
<dbReference type="RefSeq" id="WP_417922077.1">
    <property type="nucleotide sequence ID" value="NZ_JBHSFS010000001.1"/>
</dbReference>
<feature type="region of interest" description="Disordered" evidence="1">
    <location>
        <begin position="1"/>
        <end position="35"/>
    </location>
</feature>